<accession>A0A8X6MSY9</accession>
<dbReference type="EMBL" id="BMAW01001903">
    <property type="protein sequence ID" value="GFS76178.1"/>
    <property type="molecule type" value="Genomic_DNA"/>
</dbReference>
<comment type="caution">
    <text evidence="2">The sequence shown here is derived from an EMBL/GenBank/DDBJ whole genome shotgun (WGS) entry which is preliminary data.</text>
</comment>
<keyword evidence="3" id="KW-1185">Reference proteome</keyword>
<evidence type="ECO:0000313" key="2">
    <source>
        <dbReference type="EMBL" id="GFS76178.1"/>
    </source>
</evidence>
<feature type="region of interest" description="Disordered" evidence="1">
    <location>
        <begin position="51"/>
        <end position="96"/>
    </location>
</feature>
<evidence type="ECO:0000313" key="3">
    <source>
        <dbReference type="Proteomes" id="UP000887013"/>
    </source>
</evidence>
<name>A0A8X6MSY9_NEPPI</name>
<protein>
    <submittedName>
        <fullName evidence="2">Uncharacterized protein</fullName>
    </submittedName>
</protein>
<evidence type="ECO:0000256" key="1">
    <source>
        <dbReference type="SAM" id="MobiDB-lite"/>
    </source>
</evidence>
<organism evidence="2 3">
    <name type="scientific">Nephila pilipes</name>
    <name type="common">Giant wood spider</name>
    <name type="synonym">Nephila maculata</name>
    <dbReference type="NCBI Taxonomy" id="299642"/>
    <lineage>
        <taxon>Eukaryota</taxon>
        <taxon>Metazoa</taxon>
        <taxon>Ecdysozoa</taxon>
        <taxon>Arthropoda</taxon>
        <taxon>Chelicerata</taxon>
        <taxon>Arachnida</taxon>
        <taxon>Araneae</taxon>
        <taxon>Araneomorphae</taxon>
        <taxon>Entelegynae</taxon>
        <taxon>Araneoidea</taxon>
        <taxon>Nephilidae</taxon>
        <taxon>Nephila</taxon>
    </lineage>
</organism>
<proteinExistence type="predicted"/>
<gene>
    <name evidence="2" type="ORF">NPIL_523061</name>
</gene>
<sequence length="96" mass="10625">MQITNLERGLCLTRWQHGHLHVHLCIPHGHPEWTVHRLLNVQSLVERMGVPHLQNGRGGGTVEAKEPHTSVAASRSRKAGNTRGSSRSNGQGENEK</sequence>
<dbReference type="AlphaFoldDB" id="A0A8X6MSY9"/>
<reference evidence="2" key="1">
    <citation type="submission" date="2020-08" db="EMBL/GenBank/DDBJ databases">
        <title>Multicomponent nature underlies the extraordinary mechanical properties of spider dragline silk.</title>
        <authorList>
            <person name="Kono N."/>
            <person name="Nakamura H."/>
            <person name="Mori M."/>
            <person name="Yoshida Y."/>
            <person name="Ohtoshi R."/>
            <person name="Malay A.D."/>
            <person name="Moran D.A.P."/>
            <person name="Tomita M."/>
            <person name="Numata K."/>
            <person name="Arakawa K."/>
        </authorList>
    </citation>
    <scope>NUCLEOTIDE SEQUENCE</scope>
</reference>
<dbReference type="Proteomes" id="UP000887013">
    <property type="component" value="Unassembled WGS sequence"/>
</dbReference>
<feature type="compositionally biased region" description="Polar residues" evidence="1">
    <location>
        <begin position="82"/>
        <end position="96"/>
    </location>
</feature>